<name>A0A7V3RF96_9BACT</name>
<accession>A0A7V3RF96</accession>
<dbReference type="SUPFAM" id="SSF56281">
    <property type="entry name" value="Metallo-hydrolase/oxidoreductase"/>
    <property type="match status" value="1"/>
</dbReference>
<protein>
    <recommendedName>
        <fullName evidence="2">MBL fold metallo-hydrolase</fullName>
    </recommendedName>
</protein>
<dbReference type="EMBL" id="DTPE01000209">
    <property type="protein sequence ID" value="HGE75518.1"/>
    <property type="molecule type" value="Genomic_DNA"/>
</dbReference>
<comment type="caution">
    <text evidence="1">The sequence shown here is derived from an EMBL/GenBank/DDBJ whole genome shotgun (WGS) entry which is preliminary data.</text>
</comment>
<dbReference type="AlphaFoldDB" id="A0A7V3RF96"/>
<sequence length="211" mass="23980">MKIWWFGHSCFGIEDEGVFVVNDPFDKSVGYPIPNVKPTHVTESHQHFDHNAHNLLRGNFKLIKDSGKYEDGKLLIEGIPSFHDEVNGEKRGPNIIFKMTFPSSITVVHFGDLGHLLDEQTMKKLKGTEILMIPVGGIFTIDAKNAKSIVDAINPHVVFPMHYMTPYVKFDLGKVEEFTAGFEDVKKMKNPFEIDQNTLKTLKKQIIIIEI</sequence>
<dbReference type="PANTHER" id="PTHR42967">
    <property type="entry name" value="METAL DEPENDENT HYDROLASE"/>
    <property type="match status" value="1"/>
</dbReference>
<organism evidence="1">
    <name type="scientific">Mesoaciditoga lauensis</name>
    <dbReference type="NCBI Taxonomy" id="1495039"/>
    <lineage>
        <taxon>Bacteria</taxon>
        <taxon>Thermotogati</taxon>
        <taxon>Thermotogota</taxon>
        <taxon>Thermotogae</taxon>
        <taxon>Mesoaciditogales</taxon>
        <taxon>Mesoaciditogaceae</taxon>
        <taxon>Mesoaciditoga</taxon>
    </lineage>
</organism>
<dbReference type="InterPro" id="IPR036866">
    <property type="entry name" value="RibonucZ/Hydroxyglut_hydro"/>
</dbReference>
<evidence type="ECO:0008006" key="2">
    <source>
        <dbReference type="Google" id="ProtNLM"/>
    </source>
</evidence>
<evidence type="ECO:0000313" key="1">
    <source>
        <dbReference type="EMBL" id="HGE75518.1"/>
    </source>
</evidence>
<dbReference type="Pfam" id="PF13483">
    <property type="entry name" value="Lactamase_B_3"/>
    <property type="match status" value="1"/>
</dbReference>
<reference evidence="1" key="1">
    <citation type="journal article" date="2020" name="mSystems">
        <title>Genome- and Community-Level Interaction Insights into Carbon Utilization and Element Cycling Functions of Hydrothermarchaeota in Hydrothermal Sediment.</title>
        <authorList>
            <person name="Zhou Z."/>
            <person name="Liu Y."/>
            <person name="Xu W."/>
            <person name="Pan J."/>
            <person name="Luo Z.H."/>
            <person name="Li M."/>
        </authorList>
    </citation>
    <scope>NUCLEOTIDE SEQUENCE [LARGE SCALE GENOMIC DNA]</scope>
    <source>
        <strain evidence="1">SpSt-966</strain>
    </source>
</reference>
<dbReference type="PANTHER" id="PTHR42967:SF1">
    <property type="entry name" value="MBL FOLD METALLO-HYDROLASE"/>
    <property type="match status" value="1"/>
</dbReference>
<dbReference type="Gene3D" id="3.60.15.10">
    <property type="entry name" value="Ribonuclease Z/Hydroxyacylglutathione hydrolase-like"/>
    <property type="match status" value="1"/>
</dbReference>
<proteinExistence type="predicted"/>
<gene>
    <name evidence="1" type="ORF">ENX73_05285</name>
</gene>